<evidence type="ECO:0000313" key="1">
    <source>
        <dbReference type="EMBL" id="EUA90079.1"/>
    </source>
</evidence>
<proteinExistence type="predicted"/>
<comment type="caution">
    <text evidence="1">The sequence shown here is derived from an EMBL/GenBank/DDBJ whole genome shotgun (WGS) entry which is preliminary data.</text>
</comment>
<sequence>MPRRPHSVRVHLPGQSNWIERLISPEYFVREARLAARTSGRILVDIARSRHHGGGDEARGSG</sequence>
<organism evidence="1 2">
    <name type="scientific">Mycobacterium ulcerans str. Harvey</name>
    <dbReference type="NCBI Taxonomy" id="1299332"/>
    <lineage>
        <taxon>Bacteria</taxon>
        <taxon>Bacillati</taxon>
        <taxon>Actinomycetota</taxon>
        <taxon>Actinomycetes</taxon>
        <taxon>Mycobacteriales</taxon>
        <taxon>Mycobacteriaceae</taxon>
        <taxon>Mycobacterium</taxon>
        <taxon>Mycobacterium ulcerans group</taxon>
    </lineage>
</organism>
<protein>
    <submittedName>
        <fullName evidence="1">Uncharacterized protein</fullName>
    </submittedName>
</protein>
<evidence type="ECO:0000313" key="2">
    <source>
        <dbReference type="Proteomes" id="UP000020681"/>
    </source>
</evidence>
<reference evidence="1 2" key="1">
    <citation type="submission" date="2014-01" db="EMBL/GenBank/DDBJ databases">
        <authorList>
            <person name="Dobos K."/>
            <person name="Lenaerts A."/>
            <person name="Ordway D."/>
            <person name="DeGroote M.A."/>
            <person name="Parker T."/>
            <person name="Sizemore C."/>
            <person name="Tallon L.J."/>
            <person name="Sadzewicz L.K."/>
            <person name="Sengamalay N."/>
            <person name="Fraser C.M."/>
            <person name="Hine E."/>
            <person name="Shefchek K.A."/>
            <person name="Das S.P."/>
            <person name="Tettelin H."/>
        </authorList>
    </citation>
    <scope>NUCLEOTIDE SEQUENCE [LARGE SCALE GENOMIC DNA]</scope>
    <source>
        <strain evidence="1 2">Harvey</strain>
    </source>
</reference>
<gene>
    <name evidence="1" type="ORF">I551_3413</name>
</gene>
<accession>A0ABP3AGM6</accession>
<dbReference type="Proteomes" id="UP000020681">
    <property type="component" value="Unassembled WGS sequence"/>
</dbReference>
<name>A0ABP3AGM6_MYCUL</name>
<keyword evidence="2" id="KW-1185">Reference proteome</keyword>
<dbReference type="EMBL" id="JAOL01000110">
    <property type="protein sequence ID" value="EUA90079.1"/>
    <property type="molecule type" value="Genomic_DNA"/>
</dbReference>